<gene>
    <name evidence="1" type="ORF">TAV2_LOCUS18495</name>
</gene>
<organism evidence="1 2">
    <name type="scientific">Thlaspi arvense</name>
    <name type="common">Field penny-cress</name>
    <dbReference type="NCBI Taxonomy" id="13288"/>
    <lineage>
        <taxon>Eukaryota</taxon>
        <taxon>Viridiplantae</taxon>
        <taxon>Streptophyta</taxon>
        <taxon>Embryophyta</taxon>
        <taxon>Tracheophyta</taxon>
        <taxon>Spermatophyta</taxon>
        <taxon>Magnoliopsida</taxon>
        <taxon>eudicotyledons</taxon>
        <taxon>Gunneridae</taxon>
        <taxon>Pentapetalae</taxon>
        <taxon>rosids</taxon>
        <taxon>malvids</taxon>
        <taxon>Brassicales</taxon>
        <taxon>Brassicaceae</taxon>
        <taxon>Thlaspideae</taxon>
        <taxon>Thlaspi</taxon>
    </lineage>
</organism>
<protein>
    <submittedName>
        <fullName evidence="1">Uncharacterized protein</fullName>
    </submittedName>
</protein>
<evidence type="ECO:0000313" key="2">
    <source>
        <dbReference type="Proteomes" id="UP000836841"/>
    </source>
</evidence>
<dbReference type="AlphaFoldDB" id="A0AAU9SQQ6"/>
<accession>A0AAU9SQQ6</accession>
<keyword evidence="2" id="KW-1185">Reference proteome</keyword>
<name>A0AAU9SQQ6_THLAR</name>
<sequence>MNKVIFSLAENYWDVDKGIQTLADLALISISGEGEIMLHCLVLSVMSSEIMICGMTTPAFY</sequence>
<evidence type="ECO:0000313" key="1">
    <source>
        <dbReference type="EMBL" id="CAH2072479.1"/>
    </source>
</evidence>
<dbReference type="EMBL" id="OU466862">
    <property type="protein sequence ID" value="CAH2072479.1"/>
    <property type="molecule type" value="Genomic_DNA"/>
</dbReference>
<dbReference type="Proteomes" id="UP000836841">
    <property type="component" value="Chromosome 6"/>
</dbReference>
<reference evidence="1 2" key="1">
    <citation type="submission" date="2022-03" db="EMBL/GenBank/DDBJ databases">
        <authorList>
            <person name="Nunn A."/>
            <person name="Chopra R."/>
            <person name="Nunn A."/>
            <person name="Contreras Garrido A."/>
        </authorList>
    </citation>
    <scope>NUCLEOTIDE SEQUENCE [LARGE SCALE GENOMIC DNA]</scope>
</reference>
<proteinExistence type="predicted"/>